<evidence type="ECO:0000313" key="3">
    <source>
        <dbReference type="Proteomes" id="UP000054558"/>
    </source>
</evidence>
<dbReference type="EMBL" id="DF236959">
    <property type="protein sequence ID" value="GAQ78289.1"/>
    <property type="molecule type" value="Genomic_DNA"/>
</dbReference>
<feature type="compositionally biased region" description="Acidic residues" evidence="1">
    <location>
        <begin position="370"/>
        <end position="385"/>
    </location>
</feature>
<feature type="compositionally biased region" description="Basic and acidic residues" evidence="1">
    <location>
        <begin position="278"/>
        <end position="302"/>
    </location>
</feature>
<feature type="compositionally biased region" description="Polar residues" evidence="1">
    <location>
        <begin position="25"/>
        <end position="36"/>
    </location>
</feature>
<feature type="compositionally biased region" description="Basic and acidic residues" evidence="1">
    <location>
        <begin position="311"/>
        <end position="347"/>
    </location>
</feature>
<dbReference type="AlphaFoldDB" id="A0A1Y1HM67"/>
<accession>A0A1Y1HM67</accession>
<sequence>MAHQTADDTGLQQERVPHPIILPGAQQTSFSNSQPRQPKAPKISSQLPEIPPYSYTANRFPPPADAPAMIPSIPHPPRRTLPNSTPPQGHKSQTEQRPQASNRLQFSGRPHAPKPIPTTHLPLGAHFPSPLQNPLLLNAQLSPAQLHAQRQQLITAYMLQSGGAAGLAQPVFFSGGGVPTTHPAPNPQAPIEGSPAPKYTQMEAIVAEMRENMLKVLKTSNYKRCKSAKNIRQALRQVRTLCKDIRNETTEMGKQKVNPRKKAPTPEGEEGPSKKHKGSEDKDAKNPEEGLKGDADVKHPEDVLETEEAGADGKEVRRQDDVGPREEGASREGAADAAERSPLKSDRTVSGTELQGQGNTESGRVYRSEDESEKEEVSDQDLPPE</sequence>
<feature type="region of interest" description="Disordered" evidence="1">
    <location>
        <begin position="246"/>
        <end position="385"/>
    </location>
</feature>
<organism evidence="2 3">
    <name type="scientific">Klebsormidium nitens</name>
    <name type="common">Green alga</name>
    <name type="synonym">Ulothrix nitens</name>
    <dbReference type="NCBI Taxonomy" id="105231"/>
    <lineage>
        <taxon>Eukaryota</taxon>
        <taxon>Viridiplantae</taxon>
        <taxon>Streptophyta</taxon>
        <taxon>Klebsormidiophyceae</taxon>
        <taxon>Klebsormidiales</taxon>
        <taxon>Klebsormidiaceae</taxon>
        <taxon>Klebsormidium</taxon>
    </lineage>
</organism>
<gene>
    <name evidence="2" type="ORF">KFL_000100540</name>
</gene>
<reference evidence="2 3" key="1">
    <citation type="journal article" date="2014" name="Nat. Commun.">
        <title>Klebsormidium flaccidum genome reveals primary factors for plant terrestrial adaptation.</title>
        <authorList>
            <person name="Hori K."/>
            <person name="Maruyama F."/>
            <person name="Fujisawa T."/>
            <person name="Togashi T."/>
            <person name="Yamamoto N."/>
            <person name="Seo M."/>
            <person name="Sato S."/>
            <person name="Yamada T."/>
            <person name="Mori H."/>
            <person name="Tajima N."/>
            <person name="Moriyama T."/>
            <person name="Ikeuchi M."/>
            <person name="Watanabe M."/>
            <person name="Wada H."/>
            <person name="Kobayashi K."/>
            <person name="Saito M."/>
            <person name="Masuda T."/>
            <person name="Sasaki-Sekimoto Y."/>
            <person name="Mashiguchi K."/>
            <person name="Awai K."/>
            <person name="Shimojima M."/>
            <person name="Masuda S."/>
            <person name="Iwai M."/>
            <person name="Nobusawa T."/>
            <person name="Narise T."/>
            <person name="Kondo S."/>
            <person name="Saito H."/>
            <person name="Sato R."/>
            <person name="Murakawa M."/>
            <person name="Ihara Y."/>
            <person name="Oshima-Yamada Y."/>
            <person name="Ohtaka K."/>
            <person name="Satoh M."/>
            <person name="Sonobe K."/>
            <person name="Ishii M."/>
            <person name="Ohtani R."/>
            <person name="Kanamori-Sato M."/>
            <person name="Honoki R."/>
            <person name="Miyazaki D."/>
            <person name="Mochizuki H."/>
            <person name="Umetsu J."/>
            <person name="Higashi K."/>
            <person name="Shibata D."/>
            <person name="Kamiya Y."/>
            <person name="Sato N."/>
            <person name="Nakamura Y."/>
            <person name="Tabata S."/>
            <person name="Ida S."/>
            <person name="Kurokawa K."/>
            <person name="Ohta H."/>
        </authorList>
    </citation>
    <scope>NUCLEOTIDE SEQUENCE [LARGE SCALE GENOMIC DNA]</scope>
    <source>
        <strain evidence="2 3">NIES-2285</strain>
    </source>
</reference>
<evidence type="ECO:0000256" key="1">
    <source>
        <dbReference type="SAM" id="MobiDB-lite"/>
    </source>
</evidence>
<protein>
    <submittedName>
        <fullName evidence="2">Uncharacterized protein</fullName>
    </submittedName>
</protein>
<feature type="compositionally biased region" description="Polar residues" evidence="1">
    <location>
        <begin position="81"/>
        <end position="105"/>
    </location>
</feature>
<evidence type="ECO:0000313" key="2">
    <source>
        <dbReference type="EMBL" id="GAQ78289.1"/>
    </source>
</evidence>
<dbReference type="OMA" id="ENQGTHI"/>
<feature type="region of interest" description="Disordered" evidence="1">
    <location>
        <begin position="1"/>
        <end position="119"/>
    </location>
</feature>
<dbReference type="OrthoDB" id="672903at2759"/>
<feature type="compositionally biased region" description="Polar residues" evidence="1">
    <location>
        <begin position="348"/>
        <end position="362"/>
    </location>
</feature>
<keyword evidence="3" id="KW-1185">Reference proteome</keyword>
<name>A0A1Y1HM67_KLENI</name>
<proteinExistence type="predicted"/>
<dbReference type="Proteomes" id="UP000054558">
    <property type="component" value="Unassembled WGS sequence"/>
</dbReference>